<organism evidence="4 5">
    <name type="scientific">Actinoplanes awajinensis subsp. mycoplanecinus</name>
    <dbReference type="NCBI Taxonomy" id="135947"/>
    <lineage>
        <taxon>Bacteria</taxon>
        <taxon>Bacillati</taxon>
        <taxon>Actinomycetota</taxon>
        <taxon>Actinomycetes</taxon>
        <taxon>Micromonosporales</taxon>
        <taxon>Micromonosporaceae</taxon>
        <taxon>Actinoplanes</taxon>
    </lineage>
</organism>
<dbReference type="SMART" id="SM00829">
    <property type="entry name" value="PKS_ER"/>
    <property type="match status" value="1"/>
</dbReference>
<proteinExistence type="inferred from homology"/>
<dbReference type="CDD" id="cd08262">
    <property type="entry name" value="Zn_ADH8"/>
    <property type="match status" value="1"/>
</dbReference>
<dbReference type="InterPro" id="IPR020843">
    <property type="entry name" value="ER"/>
</dbReference>
<comment type="caution">
    <text evidence="4">The sequence shown here is derived from an EMBL/GenBank/DDBJ whole genome shotgun (WGS) entry which is preliminary data.</text>
</comment>
<comment type="similarity">
    <text evidence="2">Belongs to the zinc-containing alcohol dehydrogenase family.</text>
</comment>
<keyword evidence="2" id="KW-0862">Zinc</keyword>
<dbReference type="Pfam" id="PF08240">
    <property type="entry name" value="ADH_N"/>
    <property type="match status" value="1"/>
</dbReference>
<dbReference type="AlphaFoldDB" id="A0A117MMI4"/>
<sequence>MRAVTVHDGVLEVAEVPLPEPGPGQVRLRVTRAGICGSDLHVRFEADASADVAAEVGYPDFMRRAHRVVMGHEFTGTVDAYGPGCRRRWKPGQPVVSLPLIRHGDEVHMLGLSEHAPGAYAEYVLVAEDATMPVPAGVDPDLAALTEPLAVAHHAVRRGAVAAGDAAVVIGCGPIGLAVILMLKASGVRRVVASDYSAGRRALARACGADLVVDPAAESPWDVLGDQRGLVRSATRLYGAGLDALHTLQKVPGVPWWSLIRLGERLGAGPRGAVVFECVGLPGVIEDIVTHAPFRSRVVVVGVCMRPDTFRPTMASNKELDLRFSFCYDPAEFRDTLRMIARGRINPRPLLTGVVGLGGVADAFDRLGKADHHAKILVDPASPVSQLPDQAHG</sequence>
<dbReference type="GO" id="GO:0016491">
    <property type="term" value="F:oxidoreductase activity"/>
    <property type="evidence" value="ECO:0007669"/>
    <property type="project" value="UniProtKB-KW"/>
</dbReference>
<dbReference type="InterPro" id="IPR013149">
    <property type="entry name" value="ADH-like_C"/>
</dbReference>
<dbReference type="Pfam" id="PF00107">
    <property type="entry name" value="ADH_zinc_N"/>
    <property type="match status" value="1"/>
</dbReference>
<comment type="cofactor">
    <cofactor evidence="2">
        <name>Zn(2+)</name>
        <dbReference type="ChEBI" id="CHEBI:29105"/>
    </cofactor>
</comment>
<evidence type="ECO:0000256" key="1">
    <source>
        <dbReference type="ARBA" id="ARBA00023002"/>
    </source>
</evidence>
<evidence type="ECO:0000313" key="5">
    <source>
        <dbReference type="Proteomes" id="UP000053244"/>
    </source>
</evidence>
<dbReference type="InterPro" id="IPR013154">
    <property type="entry name" value="ADH-like_N"/>
</dbReference>
<dbReference type="InterPro" id="IPR036291">
    <property type="entry name" value="NAD(P)-bd_dom_sf"/>
</dbReference>
<protein>
    <submittedName>
        <fullName evidence="4">Alcohol dehydrogenase</fullName>
    </submittedName>
</protein>
<name>A0A117MMI4_9ACTN</name>
<dbReference type="SUPFAM" id="SSF50129">
    <property type="entry name" value="GroES-like"/>
    <property type="match status" value="1"/>
</dbReference>
<dbReference type="SUPFAM" id="SSF51735">
    <property type="entry name" value="NAD(P)-binding Rossmann-fold domains"/>
    <property type="match status" value="1"/>
</dbReference>
<evidence type="ECO:0000313" key="4">
    <source>
        <dbReference type="EMBL" id="KUL25509.1"/>
    </source>
</evidence>
<accession>A0A117MMI4</accession>
<dbReference type="Gene3D" id="3.40.50.720">
    <property type="entry name" value="NAD(P)-binding Rossmann-like Domain"/>
    <property type="match status" value="2"/>
</dbReference>
<dbReference type="PANTHER" id="PTHR43189">
    <property type="entry name" value="ZINC-TYPE ALCOHOL DEHYDROGENASE-LIKE PROTEIN C1198.01-RELATED"/>
    <property type="match status" value="1"/>
</dbReference>
<dbReference type="PANTHER" id="PTHR43189:SF1">
    <property type="entry name" value="ZINC-TYPE ALCOHOL DEHYDROGENASE-LIKE PROTEIN C1198.01"/>
    <property type="match status" value="1"/>
</dbReference>
<dbReference type="InterPro" id="IPR011032">
    <property type="entry name" value="GroES-like_sf"/>
</dbReference>
<dbReference type="GO" id="GO:0008270">
    <property type="term" value="F:zinc ion binding"/>
    <property type="evidence" value="ECO:0007669"/>
    <property type="project" value="InterPro"/>
</dbReference>
<dbReference type="Proteomes" id="UP000053244">
    <property type="component" value="Unassembled WGS sequence"/>
</dbReference>
<keyword evidence="2" id="KW-0479">Metal-binding</keyword>
<dbReference type="OrthoDB" id="9797931at2"/>
<reference evidence="4 5" key="1">
    <citation type="submission" date="2015-10" db="EMBL/GenBank/DDBJ databases">
        <authorList>
            <person name="Gilbert D.G."/>
        </authorList>
    </citation>
    <scope>NUCLEOTIDE SEQUENCE [LARGE SCALE GENOMIC DNA]</scope>
    <source>
        <strain evidence="4 5">NRRL B-16712</strain>
    </source>
</reference>
<gene>
    <name evidence="4" type="ORF">ADL15_40610</name>
</gene>
<evidence type="ECO:0000259" key="3">
    <source>
        <dbReference type="SMART" id="SM00829"/>
    </source>
</evidence>
<dbReference type="InterPro" id="IPR002328">
    <property type="entry name" value="ADH_Zn_CS"/>
</dbReference>
<feature type="domain" description="Enoyl reductase (ER)" evidence="3">
    <location>
        <begin position="9"/>
        <end position="378"/>
    </location>
</feature>
<dbReference type="Gene3D" id="3.90.180.10">
    <property type="entry name" value="Medium-chain alcohol dehydrogenases, catalytic domain"/>
    <property type="match status" value="2"/>
</dbReference>
<keyword evidence="5" id="KW-1185">Reference proteome</keyword>
<keyword evidence="1" id="KW-0560">Oxidoreductase</keyword>
<dbReference type="PROSITE" id="PS00059">
    <property type="entry name" value="ADH_ZINC"/>
    <property type="match status" value="1"/>
</dbReference>
<evidence type="ECO:0000256" key="2">
    <source>
        <dbReference type="RuleBase" id="RU361277"/>
    </source>
</evidence>
<dbReference type="EMBL" id="LLZH01000313">
    <property type="protein sequence ID" value="KUL25509.1"/>
    <property type="molecule type" value="Genomic_DNA"/>
</dbReference>